<evidence type="ECO:0000313" key="1">
    <source>
        <dbReference type="EMBL" id="KAB1157755.1"/>
    </source>
</evidence>
<dbReference type="Proteomes" id="UP000490922">
    <property type="component" value="Unassembled WGS sequence"/>
</dbReference>
<dbReference type="AlphaFoldDB" id="A0A7J5AJP2"/>
<keyword evidence="2" id="KW-1185">Reference proteome</keyword>
<comment type="caution">
    <text evidence="1">The sequence shown here is derived from an EMBL/GenBank/DDBJ whole genome shotgun (WGS) entry which is preliminary data.</text>
</comment>
<gene>
    <name evidence="1" type="ORF">F6464_01335</name>
</gene>
<evidence type="ECO:0000313" key="2">
    <source>
        <dbReference type="Proteomes" id="UP000490922"/>
    </source>
</evidence>
<dbReference type="Pfam" id="PF14072">
    <property type="entry name" value="DndB"/>
    <property type="match status" value="1"/>
</dbReference>
<dbReference type="OrthoDB" id="9789139at2"/>
<sequence length="384" mass="44433">MIMMKKYKYSYVEFEQPIGSFFLTTVAAKDLLKFYEITRRQYIDDQADGTQRNYGSRIKDIANYCKTLDAAFPTSIILALKKDGYVLDKENSIIEISDKAEIIDGQHRILGLELAKEKFGDLIEEKFTFPCVFLLEPTDPQKAFVFATINGKQTKVNKSLVYDLFGTSERKDPYNILHILARTLNFTSDSPFYQKLKMLGKKSDDLKTESLTQGTFVDTLVSKISKDPLTDRDFIKRGQMEMISKNKDLVFQDYMLQSKGELLVPLFKNIFNAVKNVWPNEWEIHDTYILSKTTGYIGIMKGIDQFIKYGRTNGVLTEKYFEFIFSKLKTIMVDKKLKFISDDFPPGGKGENKLRDLMIEVYNDNFPIEQLKLDELKIVKTKNV</sequence>
<name>A0A7J5AJP2_9FLAO</name>
<reference evidence="1 2" key="1">
    <citation type="submission" date="2019-09" db="EMBL/GenBank/DDBJ databases">
        <title>Flavobacterium sp. nov., isolated from glacier ice.</title>
        <authorList>
            <person name="Liu Q."/>
        </authorList>
    </citation>
    <scope>NUCLEOTIDE SEQUENCE [LARGE SCALE GENOMIC DNA]</scope>
    <source>
        <strain evidence="1 2">NBRC 112527</strain>
    </source>
</reference>
<organism evidence="1 2">
    <name type="scientific">Flavobacterium luteum</name>
    <dbReference type="NCBI Taxonomy" id="2026654"/>
    <lineage>
        <taxon>Bacteria</taxon>
        <taxon>Pseudomonadati</taxon>
        <taxon>Bacteroidota</taxon>
        <taxon>Flavobacteriia</taxon>
        <taxon>Flavobacteriales</taxon>
        <taxon>Flavobacteriaceae</taxon>
        <taxon>Flavobacterium</taxon>
    </lineage>
</organism>
<dbReference type="EMBL" id="WAEM01000001">
    <property type="protein sequence ID" value="KAB1157755.1"/>
    <property type="molecule type" value="Genomic_DNA"/>
</dbReference>
<proteinExistence type="predicted"/>
<dbReference type="NCBIfam" id="TIGR03187">
    <property type="entry name" value="DGQHR"/>
    <property type="match status" value="1"/>
</dbReference>
<dbReference type="InterPro" id="IPR017601">
    <property type="entry name" value="DGQHR-contain_dom"/>
</dbReference>
<dbReference type="InterPro" id="IPR017642">
    <property type="entry name" value="DNA_S_mod_DndB"/>
</dbReference>
<protein>
    <submittedName>
        <fullName evidence="1">DGQHR domain-containing protein</fullName>
    </submittedName>
</protein>
<accession>A0A7J5AJP2</accession>
<dbReference type="CDD" id="cd16413">
    <property type="entry name" value="DGQHR_domain"/>
    <property type="match status" value="1"/>
</dbReference>